<evidence type="ECO:0000256" key="7">
    <source>
        <dbReference type="ARBA" id="ARBA00047334"/>
    </source>
</evidence>
<keyword evidence="3 11" id="KW-0808">Transferase</keyword>
<evidence type="ECO:0000256" key="9">
    <source>
        <dbReference type="ARBA" id="ARBA00047883"/>
    </source>
</evidence>
<reference evidence="15 16" key="1">
    <citation type="submission" date="2016-10" db="EMBL/GenBank/DDBJ databases">
        <authorList>
            <person name="de Groot N.N."/>
        </authorList>
    </citation>
    <scope>NUCLEOTIDE SEQUENCE [LARGE SCALE GENOMIC DNA]</scope>
    <source>
        <strain evidence="15 16">DSM 44892</strain>
    </source>
</reference>
<dbReference type="PANTHER" id="PTHR20857:SF15">
    <property type="entry name" value="THIAMINE-PHOSPHATE SYNTHASE"/>
    <property type="match status" value="1"/>
</dbReference>
<evidence type="ECO:0000256" key="11">
    <source>
        <dbReference type="HAMAP-Rule" id="MF_00097"/>
    </source>
</evidence>
<dbReference type="AlphaFoldDB" id="A0A1G8NER5"/>
<dbReference type="Pfam" id="PF02581">
    <property type="entry name" value="TMP-TENI"/>
    <property type="match status" value="1"/>
</dbReference>
<feature type="binding site" evidence="11">
    <location>
        <position position="200"/>
    </location>
    <ligand>
        <name>2-[(2R,5Z)-2-carboxy-4-methylthiazol-5(2H)-ylidene]ethyl phosphate</name>
        <dbReference type="ChEBI" id="CHEBI:62899"/>
    </ligand>
</feature>
<accession>A0A1G8NER5</accession>
<keyword evidence="16" id="KW-1185">Reference proteome</keyword>
<dbReference type="GO" id="GO:0004789">
    <property type="term" value="F:thiamine-phosphate diphosphorylase activity"/>
    <property type="evidence" value="ECO:0007669"/>
    <property type="project" value="UniProtKB-UniRule"/>
</dbReference>
<comment type="catalytic activity">
    <reaction evidence="9 11 12">
        <text>2-[(2R,5Z)-2-carboxy-4-methylthiazol-5(2H)-ylidene]ethyl phosphate + 4-amino-2-methyl-5-(diphosphooxymethyl)pyrimidine + 2 H(+) = thiamine phosphate + CO2 + diphosphate</text>
        <dbReference type="Rhea" id="RHEA:47844"/>
        <dbReference type="ChEBI" id="CHEBI:15378"/>
        <dbReference type="ChEBI" id="CHEBI:16526"/>
        <dbReference type="ChEBI" id="CHEBI:33019"/>
        <dbReference type="ChEBI" id="CHEBI:37575"/>
        <dbReference type="ChEBI" id="CHEBI:57841"/>
        <dbReference type="ChEBI" id="CHEBI:62899"/>
        <dbReference type="EC" id="2.5.1.3"/>
    </reaction>
</comment>
<protein>
    <recommendedName>
        <fullName evidence="11">Thiamine-phosphate synthase</fullName>
        <shortName evidence="11">TP synthase</shortName>
        <shortName evidence="11">TPS</shortName>
        <ecNumber evidence="11">2.5.1.3</ecNumber>
    </recommendedName>
    <alternativeName>
        <fullName evidence="11">Thiamine-phosphate pyrophosphorylase</fullName>
        <shortName evidence="11">TMP pyrophosphorylase</shortName>
        <shortName evidence="11">TMP-PPase</shortName>
    </alternativeName>
</protein>
<gene>
    <name evidence="11" type="primary">thiE</name>
    <name evidence="15" type="ORF">SAMN05444695_11144</name>
</gene>
<evidence type="ECO:0000256" key="1">
    <source>
        <dbReference type="ARBA" id="ARBA00003814"/>
    </source>
</evidence>
<comment type="similarity">
    <text evidence="10 11 12">Belongs to the thiamine-phosphate synthase family.</text>
</comment>
<feature type="binding site" evidence="11">
    <location>
        <position position="123"/>
    </location>
    <ligand>
        <name>Mg(2+)</name>
        <dbReference type="ChEBI" id="CHEBI:18420"/>
    </ligand>
</feature>
<feature type="binding site" evidence="11">
    <location>
        <position position="103"/>
    </location>
    <ligand>
        <name>4-amino-2-methyl-5-(diphosphooxymethyl)pyrimidine</name>
        <dbReference type="ChEBI" id="CHEBI:57841"/>
    </ligand>
</feature>
<dbReference type="GO" id="GO:0000287">
    <property type="term" value="F:magnesium ion binding"/>
    <property type="evidence" value="ECO:0007669"/>
    <property type="project" value="UniProtKB-UniRule"/>
</dbReference>
<dbReference type="UniPathway" id="UPA00060">
    <property type="reaction ID" value="UER00141"/>
</dbReference>
<keyword evidence="4 11" id="KW-0479">Metal-binding</keyword>
<evidence type="ECO:0000256" key="2">
    <source>
        <dbReference type="ARBA" id="ARBA00005165"/>
    </source>
</evidence>
<feature type="domain" description="Thiamine phosphate synthase/TenI" evidence="14">
    <location>
        <begin position="33"/>
        <end position="223"/>
    </location>
</feature>
<feature type="binding site" evidence="11">
    <location>
        <position position="142"/>
    </location>
    <ligand>
        <name>4-amino-2-methyl-5-(diphosphooxymethyl)pyrimidine</name>
        <dbReference type="ChEBI" id="CHEBI:57841"/>
    </ligand>
</feature>
<evidence type="ECO:0000256" key="5">
    <source>
        <dbReference type="ARBA" id="ARBA00022842"/>
    </source>
</evidence>
<proteinExistence type="inferred from homology"/>
<feature type="binding site" evidence="11">
    <location>
        <begin position="62"/>
        <end position="66"/>
    </location>
    <ligand>
        <name>4-amino-2-methyl-5-(diphosphooxymethyl)pyrimidine</name>
        <dbReference type="ChEBI" id="CHEBI:57841"/>
    </ligand>
</feature>
<evidence type="ECO:0000256" key="8">
    <source>
        <dbReference type="ARBA" id="ARBA00047851"/>
    </source>
</evidence>
<dbReference type="GO" id="GO:0009229">
    <property type="term" value="P:thiamine diphosphate biosynthetic process"/>
    <property type="evidence" value="ECO:0007669"/>
    <property type="project" value="UniProtKB-UniRule"/>
</dbReference>
<dbReference type="InterPro" id="IPR013785">
    <property type="entry name" value="Aldolase_TIM"/>
</dbReference>
<feature type="binding site" evidence="11">
    <location>
        <position position="104"/>
    </location>
    <ligand>
        <name>Mg(2+)</name>
        <dbReference type="ChEBI" id="CHEBI:18420"/>
    </ligand>
</feature>
<evidence type="ECO:0000256" key="10">
    <source>
        <dbReference type="ARBA" id="ARBA00061123"/>
    </source>
</evidence>
<comment type="caution">
    <text evidence="11">Lacks conserved residue(s) required for the propagation of feature annotation.</text>
</comment>
<evidence type="ECO:0000313" key="15">
    <source>
        <dbReference type="EMBL" id="SDI78586.1"/>
    </source>
</evidence>
<dbReference type="InterPro" id="IPR034291">
    <property type="entry name" value="TMP_synthase"/>
</dbReference>
<dbReference type="InterPro" id="IPR036206">
    <property type="entry name" value="ThiamineP_synth_sf"/>
</dbReference>
<comment type="catalytic activity">
    <reaction evidence="7 11 12">
        <text>4-methyl-5-(2-phosphooxyethyl)-thiazole + 4-amino-2-methyl-5-(diphosphooxymethyl)pyrimidine + H(+) = thiamine phosphate + diphosphate</text>
        <dbReference type="Rhea" id="RHEA:22328"/>
        <dbReference type="ChEBI" id="CHEBI:15378"/>
        <dbReference type="ChEBI" id="CHEBI:33019"/>
        <dbReference type="ChEBI" id="CHEBI:37575"/>
        <dbReference type="ChEBI" id="CHEBI:57841"/>
        <dbReference type="ChEBI" id="CHEBI:58296"/>
        <dbReference type="EC" id="2.5.1.3"/>
    </reaction>
</comment>
<evidence type="ECO:0000256" key="13">
    <source>
        <dbReference type="RuleBase" id="RU004253"/>
    </source>
</evidence>
<evidence type="ECO:0000259" key="14">
    <source>
        <dbReference type="Pfam" id="PF02581"/>
    </source>
</evidence>
<dbReference type="SUPFAM" id="SSF51391">
    <property type="entry name" value="Thiamin phosphate synthase"/>
    <property type="match status" value="1"/>
</dbReference>
<dbReference type="NCBIfam" id="TIGR00693">
    <property type="entry name" value="thiE"/>
    <property type="match status" value="1"/>
</dbReference>
<feature type="binding site" evidence="11">
    <location>
        <position position="172"/>
    </location>
    <ligand>
        <name>4-amino-2-methyl-5-(diphosphooxymethyl)pyrimidine</name>
        <dbReference type="ChEBI" id="CHEBI:57841"/>
    </ligand>
</feature>
<comment type="pathway">
    <text evidence="2 11 13">Cofactor biosynthesis; thiamine diphosphate biosynthesis; thiamine phosphate from 4-amino-2-methyl-5-diphosphomethylpyrimidine and 4-methyl-5-(2-phosphoethyl)-thiazole: step 1/1.</text>
</comment>
<dbReference type="PANTHER" id="PTHR20857">
    <property type="entry name" value="THIAMINE-PHOSPHATE PYROPHOSPHORYLASE"/>
    <property type="match status" value="1"/>
</dbReference>
<dbReference type="CDD" id="cd00564">
    <property type="entry name" value="TMP_TenI"/>
    <property type="match status" value="1"/>
</dbReference>
<dbReference type="EC" id="2.5.1.3" evidence="11"/>
<evidence type="ECO:0000256" key="6">
    <source>
        <dbReference type="ARBA" id="ARBA00022977"/>
    </source>
</evidence>
<organism evidence="15 16">
    <name type="scientific">Rhodococcus triatomae</name>
    <dbReference type="NCBI Taxonomy" id="300028"/>
    <lineage>
        <taxon>Bacteria</taxon>
        <taxon>Bacillati</taxon>
        <taxon>Actinomycetota</taxon>
        <taxon>Actinomycetes</taxon>
        <taxon>Mycobacteriales</taxon>
        <taxon>Nocardiaceae</taxon>
        <taxon>Rhodococcus</taxon>
    </lineage>
</organism>
<sequence length="244" mass="26062">MLHFHPRGYRHAVTSTHHRSLDDRRRRLGAARLYLCTDARRDTGDLAQFAEAALSGGVDIIQLRDKGSRGERELGPMEAKDELIALSILSAAARRHGALLAVNDRADMALAAGADVLHLGQGDLPVPYARTVLGPDVLIGRSTHSRAQASLAAIEDGVDYFCTGPVWATPTKPGRTAAGLDLVKSTADADPARPWFAIGGVDLDRLPEVLDAGATRVVVVRAITEARDPQAAARTFADALRPRG</sequence>
<comment type="function">
    <text evidence="1 11">Condenses 4-methyl-5-(beta-hydroxyethyl)thiazole monophosphate (THZ-P) and 2-methyl-4-amino-5-hydroxymethyl pyrimidine pyrophosphate (HMP-PP) to form thiamine monophosphate (TMP).</text>
</comment>
<name>A0A1G8NER5_9NOCA</name>
<feature type="binding site" evidence="11">
    <location>
        <begin position="169"/>
        <end position="171"/>
    </location>
    <ligand>
        <name>2-[(2R,5Z)-2-carboxy-4-methylthiazol-5(2H)-ylidene]ethyl phosphate</name>
        <dbReference type="ChEBI" id="CHEBI:62899"/>
    </ligand>
</feature>
<comment type="catalytic activity">
    <reaction evidence="8 11 12">
        <text>2-(2-carboxy-4-methylthiazol-5-yl)ethyl phosphate + 4-amino-2-methyl-5-(diphosphooxymethyl)pyrimidine + 2 H(+) = thiamine phosphate + CO2 + diphosphate</text>
        <dbReference type="Rhea" id="RHEA:47848"/>
        <dbReference type="ChEBI" id="CHEBI:15378"/>
        <dbReference type="ChEBI" id="CHEBI:16526"/>
        <dbReference type="ChEBI" id="CHEBI:33019"/>
        <dbReference type="ChEBI" id="CHEBI:37575"/>
        <dbReference type="ChEBI" id="CHEBI:57841"/>
        <dbReference type="ChEBI" id="CHEBI:62890"/>
        <dbReference type="EC" id="2.5.1.3"/>
    </reaction>
</comment>
<evidence type="ECO:0000313" key="16">
    <source>
        <dbReference type="Proteomes" id="UP000183263"/>
    </source>
</evidence>
<dbReference type="InterPro" id="IPR022998">
    <property type="entry name" value="ThiamineP_synth_TenI"/>
</dbReference>
<keyword evidence="6 11" id="KW-0784">Thiamine biosynthesis</keyword>
<dbReference type="EMBL" id="FNDN01000011">
    <property type="protein sequence ID" value="SDI78586.1"/>
    <property type="molecule type" value="Genomic_DNA"/>
</dbReference>
<dbReference type="Proteomes" id="UP000183263">
    <property type="component" value="Unassembled WGS sequence"/>
</dbReference>
<dbReference type="Gene3D" id="3.20.20.70">
    <property type="entry name" value="Aldolase class I"/>
    <property type="match status" value="1"/>
</dbReference>
<evidence type="ECO:0000256" key="3">
    <source>
        <dbReference type="ARBA" id="ARBA00022679"/>
    </source>
</evidence>
<comment type="cofactor">
    <cofactor evidence="11">
        <name>Mg(2+)</name>
        <dbReference type="ChEBI" id="CHEBI:18420"/>
    </cofactor>
    <text evidence="11">Binds 1 Mg(2+) ion per subunit.</text>
</comment>
<dbReference type="GO" id="GO:0005737">
    <property type="term" value="C:cytoplasm"/>
    <property type="evidence" value="ECO:0007669"/>
    <property type="project" value="TreeGrafter"/>
</dbReference>
<dbReference type="HAMAP" id="MF_00097">
    <property type="entry name" value="TMP_synthase"/>
    <property type="match status" value="1"/>
</dbReference>
<evidence type="ECO:0000256" key="12">
    <source>
        <dbReference type="RuleBase" id="RU003826"/>
    </source>
</evidence>
<evidence type="ECO:0000256" key="4">
    <source>
        <dbReference type="ARBA" id="ARBA00022723"/>
    </source>
</evidence>
<dbReference type="FunFam" id="3.20.20.70:FF:000178">
    <property type="entry name" value="Thiamine-phosphate synthase"/>
    <property type="match status" value="1"/>
</dbReference>
<keyword evidence="5 11" id="KW-0460">Magnesium</keyword>
<dbReference type="GO" id="GO:0009228">
    <property type="term" value="P:thiamine biosynthetic process"/>
    <property type="evidence" value="ECO:0007669"/>
    <property type="project" value="UniProtKB-KW"/>
</dbReference>